<accession>A0A2T0WNX5</accession>
<evidence type="ECO:0000256" key="3">
    <source>
        <dbReference type="ARBA" id="ARBA00045074"/>
    </source>
</evidence>
<reference evidence="5 6" key="1">
    <citation type="submission" date="2018-03" db="EMBL/GenBank/DDBJ databases">
        <title>Genomic Encyclopedia of Archaeal and Bacterial Type Strains, Phase II (KMG-II): from individual species to whole genera.</title>
        <authorList>
            <person name="Goeker M."/>
        </authorList>
    </citation>
    <scope>NUCLEOTIDE SEQUENCE [LARGE SCALE GENOMIC DNA]</scope>
    <source>
        <strain evidence="5 6">DSM 100212</strain>
    </source>
</reference>
<organism evidence="5 6">
    <name type="scientific">Donghicola tyrosinivorans</name>
    <dbReference type="NCBI Taxonomy" id="1652492"/>
    <lineage>
        <taxon>Bacteria</taxon>
        <taxon>Pseudomonadati</taxon>
        <taxon>Pseudomonadota</taxon>
        <taxon>Alphaproteobacteria</taxon>
        <taxon>Rhodobacterales</taxon>
        <taxon>Roseobacteraceae</taxon>
        <taxon>Donghicola</taxon>
    </lineage>
</organism>
<evidence type="ECO:0000313" key="5">
    <source>
        <dbReference type="EMBL" id="PRY88224.1"/>
    </source>
</evidence>
<dbReference type="Proteomes" id="UP000238392">
    <property type="component" value="Unassembled WGS sequence"/>
</dbReference>
<keyword evidence="2" id="KW-0456">Lyase</keyword>
<feature type="domain" description="HpcH/HpaI aldolase/citrate lyase" evidence="4">
    <location>
        <begin position="20"/>
        <end position="233"/>
    </location>
</feature>
<keyword evidence="6" id="KW-1185">Reference proteome</keyword>
<proteinExistence type="predicted"/>
<keyword evidence="1" id="KW-0479">Metal-binding</keyword>
<dbReference type="AlphaFoldDB" id="A0A2T0WNX5"/>
<dbReference type="PANTHER" id="PTHR30502">
    <property type="entry name" value="2-KETO-3-DEOXY-L-RHAMNONATE ALDOLASE"/>
    <property type="match status" value="1"/>
</dbReference>
<dbReference type="SUPFAM" id="SSF51621">
    <property type="entry name" value="Phosphoenolpyruvate/pyruvate domain"/>
    <property type="match status" value="1"/>
</dbReference>
<dbReference type="RefSeq" id="WP_245888539.1">
    <property type="nucleotide sequence ID" value="NZ_PVTQ01000008.1"/>
</dbReference>
<comment type="catalytic activity">
    <reaction evidence="3">
        <text>D-glyceraldehyde + pyruvate = 2-dehydro-3-deoxy-L-galactonate</text>
        <dbReference type="Rhea" id="RHEA:80055"/>
        <dbReference type="ChEBI" id="CHEBI:15361"/>
        <dbReference type="ChEBI" id="CHEBI:17378"/>
        <dbReference type="ChEBI" id="CHEBI:75545"/>
    </reaction>
</comment>
<evidence type="ECO:0000256" key="1">
    <source>
        <dbReference type="ARBA" id="ARBA00022723"/>
    </source>
</evidence>
<name>A0A2T0WNX5_9RHOB</name>
<dbReference type="InterPro" id="IPR040442">
    <property type="entry name" value="Pyrv_kinase-like_dom_sf"/>
</dbReference>
<protein>
    <submittedName>
        <fullName evidence="5">4-hydroxy-2-oxoheptanedioate aldolase</fullName>
    </submittedName>
</protein>
<evidence type="ECO:0000256" key="2">
    <source>
        <dbReference type="ARBA" id="ARBA00023239"/>
    </source>
</evidence>
<dbReference type="PANTHER" id="PTHR30502:SF4">
    <property type="entry name" value="5-KETO-4-DEOXY-D-GLUCARATE ALDOLASE"/>
    <property type="match status" value="1"/>
</dbReference>
<dbReference type="InterPro" id="IPR015813">
    <property type="entry name" value="Pyrv/PenolPyrv_kinase-like_dom"/>
</dbReference>
<dbReference type="Pfam" id="PF03328">
    <property type="entry name" value="HpcH_HpaI"/>
    <property type="match status" value="1"/>
</dbReference>
<dbReference type="InterPro" id="IPR050251">
    <property type="entry name" value="HpcH-HpaI_aldolase"/>
</dbReference>
<dbReference type="GO" id="GO:0005737">
    <property type="term" value="C:cytoplasm"/>
    <property type="evidence" value="ECO:0007669"/>
    <property type="project" value="TreeGrafter"/>
</dbReference>
<comment type="caution">
    <text evidence="5">The sequence shown here is derived from an EMBL/GenBank/DDBJ whole genome shotgun (WGS) entry which is preliminary data.</text>
</comment>
<dbReference type="GO" id="GO:0046872">
    <property type="term" value="F:metal ion binding"/>
    <property type="evidence" value="ECO:0007669"/>
    <property type="project" value="UniProtKB-KW"/>
</dbReference>
<dbReference type="GO" id="GO:0016832">
    <property type="term" value="F:aldehyde-lyase activity"/>
    <property type="evidence" value="ECO:0007669"/>
    <property type="project" value="TreeGrafter"/>
</dbReference>
<evidence type="ECO:0000313" key="6">
    <source>
        <dbReference type="Proteomes" id="UP000238392"/>
    </source>
</evidence>
<gene>
    <name evidence="5" type="ORF">CLV74_10828</name>
</gene>
<sequence>MADPYKNAFKAALKEGRLQRGIWCTLRDSLAAEMMADCGFDWMMFDTEHSPMDPISVLPLLQAVAPYPVSPIVRPGSLHAAEIKKLLDLGAQTLLIPYVQNADEAAQAVAAVEYAPAGIRGVSGVTRATRFGKVAGYHKQARAEICLIVQVETLEALDQIEAIAAVDGIDAIFIGPADLAASMGHVGEPSHPDVTKALLDGIRRITAAGKPAGALTTSPQVYDAAIEAGAVFMSKHVDMVALRNGLMS</sequence>
<dbReference type="Gene3D" id="3.20.20.60">
    <property type="entry name" value="Phosphoenolpyruvate-binding domains"/>
    <property type="match status" value="1"/>
</dbReference>
<evidence type="ECO:0000259" key="4">
    <source>
        <dbReference type="Pfam" id="PF03328"/>
    </source>
</evidence>
<dbReference type="EMBL" id="PVTQ01000008">
    <property type="protein sequence ID" value="PRY88224.1"/>
    <property type="molecule type" value="Genomic_DNA"/>
</dbReference>
<dbReference type="InterPro" id="IPR005000">
    <property type="entry name" value="Aldolase/citrate-lyase_domain"/>
</dbReference>